<dbReference type="CDD" id="cd02440">
    <property type="entry name" value="AdoMet_MTases"/>
    <property type="match status" value="1"/>
</dbReference>
<dbReference type="GO" id="GO:0008757">
    <property type="term" value="F:S-adenosylmethionine-dependent methyltransferase activity"/>
    <property type="evidence" value="ECO:0007669"/>
    <property type="project" value="InterPro"/>
</dbReference>
<evidence type="ECO:0000313" key="4">
    <source>
        <dbReference type="EMBL" id="PWS34807.1"/>
    </source>
</evidence>
<dbReference type="InterPro" id="IPR029063">
    <property type="entry name" value="SAM-dependent_MTases_sf"/>
</dbReference>
<accession>A0A317F9W2</accession>
<reference evidence="5" key="1">
    <citation type="submission" date="2018-05" db="EMBL/GenBank/DDBJ databases">
        <authorList>
            <person name="Du Z."/>
            <person name="Wang X."/>
        </authorList>
    </citation>
    <scope>NUCLEOTIDE SEQUENCE [LARGE SCALE GENOMIC DNA]</scope>
    <source>
        <strain evidence="5">CQN31</strain>
    </source>
</reference>
<dbReference type="Gene3D" id="3.40.50.150">
    <property type="entry name" value="Vaccinia Virus protein VP39"/>
    <property type="match status" value="1"/>
</dbReference>
<dbReference type="EMBL" id="QGNA01000005">
    <property type="protein sequence ID" value="PWS34807.1"/>
    <property type="molecule type" value="Genomic_DNA"/>
</dbReference>
<proteinExistence type="predicted"/>
<dbReference type="InterPro" id="IPR041698">
    <property type="entry name" value="Methyltransf_25"/>
</dbReference>
<feature type="domain" description="Methyltransferase" evidence="3">
    <location>
        <begin position="44"/>
        <end position="139"/>
    </location>
</feature>
<organism evidence="4 5">
    <name type="scientific">Falsiroseomonas bella</name>
    <dbReference type="NCBI Taxonomy" id="2184016"/>
    <lineage>
        <taxon>Bacteria</taxon>
        <taxon>Pseudomonadati</taxon>
        <taxon>Pseudomonadota</taxon>
        <taxon>Alphaproteobacteria</taxon>
        <taxon>Acetobacterales</taxon>
        <taxon>Roseomonadaceae</taxon>
        <taxon>Falsiroseomonas</taxon>
    </lineage>
</organism>
<comment type="caution">
    <text evidence="4">The sequence shown here is derived from an EMBL/GenBank/DDBJ whole genome shotgun (WGS) entry which is preliminary data.</text>
</comment>
<dbReference type="SUPFAM" id="SSF53335">
    <property type="entry name" value="S-adenosyl-L-methionine-dependent methyltransferases"/>
    <property type="match status" value="1"/>
</dbReference>
<protein>
    <submittedName>
        <fullName evidence="4">Methyltransferase type 11</fullName>
    </submittedName>
</protein>
<dbReference type="AlphaFoldDB" id="A0A317F9W2"/>
<evidence type="ECO:0000259" key="3">
    <source>
        <dbReference type="Pfam" id="PF13649"/>
    </source>
</evidence>
<feature type="domain" description="HNH nuclease" evidence="2">
    <location>
        <begin position="446"/>
        <end position="489"/>
    </location>
</feature>
<evidence type="ECO:0000259" key="2">
    <source>
        <dbReference type="Pfam" id="PF13395"/>
    </source>
</evidence>
<dbReference type="GO" id="GO:0032259">
    <property type="term" value="P:methylation"/>
    <property type="evidence" value="ECO:0007669"/>
    <property type="project" value="UniProtKB-KW"/>
</dbReference>
<keyword evidence="4" id="KW-0489">Methyltransferase</keyword>
<dbReference type="InterPro" id="IPR003615">
    <property type="entry name" value="HNH_nuc"/>
</dbReference>
<dbReference type="OrthoDB" id="7348755at2"/>
<keyword evidence="5" id="KW-1185">Reference proteome</keyword>
<keyword evidence="1 4" id="KW-0808">Transferase</keyword>
<name>A0A317F9W2_9PROT</name>
<dbReference type="RefSeq" id="WP_109872448.1">
    <property type="nucleotide sequence ID" value="NZ_QGNA01000005.1"/>
</dbReference>
<evidence type="ECO:0000256" key="1">
    <source>
        <dbReference type="ARBA" id="ARBA00022679"/>
    </source>
</evidence>
<dbReference type="Pfam" id="PF13395">
    <property type="entry name" value="HNH_4"/>
    <property type="match status" value="1"/>
</dbReference>
<dbReference type="Pfam" id="PF13649">
    <property type="entry name" value="Methyltransf_25"/>
    <property type="match status" value="1"/>
</dbReference>
<evidence type="ECO:0000313" key="5">
    <source>
        <dbReference type="Proteomes" id="UP000245765"/>
    </source>
</evidence>
<gene>
    <name evidence="4" type="ORF">DFH01_20830</name>
</gene>
<dbReference type="Proteomes" id="UP000245765">
    <property type="component" value="Unassembled WGS sequence"/>
</dbReference>
<dbReference type="PANTHER" id="PTHR43861:SF3">
    <property type="entry name" value="PUTATIVE (AFU_ORTHOLOGUE AFUA_2G14390)-RELATED"/>
    <property type="match status" value="1"/>
</dbReference>
<dbReference type="PANTHER" id="PTHR43861">
    <property type="entry name" value="TRANS-ACONITATE 2-METHYLTRANSFERASE-RELATED"/>
    <property type="match status" value="1"/>
</dbReference>
<sequence>MARPDTIGAYNRGFREFTEAYEAFGFAEIHAGAMPFLPKPPGLVLDVGAGSGRDAAWFADHGFEVIAVEPAPKLREEAARLHPSPLIRWLDDRLPALSAVHRLGLAFDLVWVSAVWQHMTPEDRPRAMRKLATLLKPGGRVVVTLRHGPAPQDRPMWPVDANEVERLGLDHGLALRVATERIEDRQGRADVRWQTVVLDLPDDGGGALPLLRGVILRQERSATYKLALLRCLARIADASPNVAREAEADVELPLGLVALYWLRMFKPLVERDLPQMPVGIGMAFVKDSFHALRPLAPFDLRPGAQFGADVAVPLRRAMADAARVIADMPARHLTFADDTPVFPASYGRMPRESGAIGLNAELFWTYGRIRVPADVWRALRRMAAWIEPMLLAEWVRQTRDYAERAGRVLPTDAVLDALRWLEPARDTAFVRSLLADHLTRGERLDCVWTGEPLRAGGLDVDHCLPWSAWACNDLWNLLPASRRANLGKAGQIIAAPTLAAAKPRILDWWRRGYQEAAEPIRARFAEEARSTLPLPPDRAPDLEDLFAALDFRRLRLRQETQLPEWRADA</sequence>
<dbReference type="CDD" id="cd00085">
    <property type="entry name" value="HNHc"/>
    <property type="match status" value="1"/>
</dbReference>